<keyword evidence="1" id="KW-0472">Membrane</keyword>
<comment type="caution">
    <text evidence="2">The sequence shown here is derived from an EMBL/GenBank/DDBJ whole genome shotgun (WGS) entry which is preliminary data.</text>
</comment>
<evidence type="ECO:0000256" key="1">
    <source>
        <dbReference type="SAM" id="Phobius"/>
    </source>
</evidence>
<organism evidence="2">
    <name type="scientific">invertebrate metagenome</name>
    <dbReference type="NCBI Taxonomy" id="1711999"/>
    <lineage>
        <taxon>unclassified sequences</taxon>
        <taxon>metagenomes</taxon>
        <taxon>organismal metagenomes</taxon>
    </lineage>
</organism>
<name>A0A2H9T556_9ZZZZ</name>
<dbReference type="AlphaFoldDB" id="A0A2H9T556"/>
<proteinExistence type="predicted"/>
<keyword evidence="1" id="KW-1133">Transmembrane helix</keyword>
<evidence type="ECO:0000313" key="2">
    <source>
        <dbReference type="EMBL" id="PJE78355.1"/>
    </source>
</evidence>
<keyword evidence="1" id="KW-0812">Transmembrane</keyword>
<feature type="transmembrane region" description="Helical" evidence="1">
    <location>
        <begin position="12"/>
        <end position="29"/>
    </location>
</feature>
<sequence length="266" mass="30387">MIKRTVLKPAKYIFFSFVCIPLAIAMGGTQPIEESQPDHQDLWDNPSLILTCIFCFAEAPNIKKISNTHYRCSQCQAGIHLADSVLEPLTHPVSISVKYLEPRTTPALPDFPTKHPKENQPPSLILCTTSYLEEKEQLSIMQGLFQENHDDSLFSSIGIFRLFHEAETNTLRLQEETIHELKHKAHILCVVLESTTQTALTRCMILSDEASHNYHLIFSDGVIKHISVNELTDKLTQYLSQRFSYHMDFKSLLYTASFPIDFSLFQ</sequence>
<accession>A0A2H9T556</accession>
<reference evidence="2" key="1">
    <citation type="journal article" date="2017" name="Appl. Environ. Microbiol.">
        <title>Molecular characterization of an Endozoicomonas-like organism causing infection in king scallop Pecten maximus L.</title>
        <authorList>
            <person name="Cano I."/>
            <person name="van Aerle R."/>
            <person name="Ross S."/>
            <person name="Verner-Jeffreys D.W."/>
            <person name="Paley R.K."/>
            <person name="Rimmer G."/>
            <person name="Ryder D."/>
            <person name="Hooper P."/>
            <person name="Stone D."/>
            <person name="Feist S.W."/>
        </authorList>
    </citation>
    <scope>NUCLEOTIDE SEQUENCE</scope>
</reference>
<gene>
    <name evidence="2" type="ORF">CI610_02708</name>
</gene>
<protein>
    <submittedName>
        <fullName evidence="2">Uncharacterized protein</fullName>
    </submittedName>
</protein>
<dbReference type="EMBL" id="NSIT01000196">
    <property type="protein sequence ID" value="PJE78355.1"/>
    <property type="molecule type" value="Genomic_DNA"/>
</dbReference>